<accession>A0A5C4TID5</accession>
<dbReference type="OrthoDB" id="1677957at2"/>
<dbReference type="AlphaFoldDB" id="A0A5C4TID5"/>
<keyword evidence="2" id="KW-0472">Membrane</keyword>
<evidence type="ECO:0000256" key="2">
    <source>
        <dbReference type="SAM" id="Phobius"/>
    </source>
</evidence>
<feature type="compositionally biased region" description="Basic and acidic residues" evidence="1">
    <location>
        <begin position="81"/>
        <end position="97"/>
    </location>
</feature>
<keyword evidence="2" id="KW-0812">Transmembrane</keyword>
<keyword evidence="2" id="KW-1133">Transmembrane helix</keyword>
<name>A0A5C4TID5_9BACL</name>
<evidence type="ECO:0000313" key="4">
    <source>
        <dbReference type="Proteomes" id="UP000307943"/>
    </source>
</evidence>
<feature type="transmembrane region" description="Helical" evidence="2">
    <location>
        <begin position="467"/>
        <end position="488"/>
    </location>
</feature>
<reference evidence="3 4" key="1">
    <citation type="submission" date="2019-05" db="EMBL/GenBank/DDBJ databases">
        <title>We sequenced the genome of Paenibacillus hemerocallicola KCTC 33185 for further insight into its adaptation and study the phylogeny of Paenibacillus.</title>
        <authorList>
            <person name="Narsing Rao M.P."/>
        </authorList>
    </citation>
    <scope>NUCLEOTIDE SEQUENCE [LARGE SCALE GENOMIC DNA]</scope>
    <source>
        <strain evidence="3 4">KCTC 33185</strain>
    </source>
</reference>
<dbReference type="EMBL" id="VDCQ01000001">
    <property type="protein sequence ID" value="TNJ68230.1"/>
    <property type="molecule type" value="Genomic_DNA"/>
</dbReference>
<keyword evidence="4" id="KW-1185">Reference proteome</keyword>
<feature type="region of interest" description="Disordered" evidence="1">
    <location>
        <begin position="79"/>
        <end position="143"/>
    </location>
</feature>
<gene>
    <name evidence="3" type="ORF">FE784_00790</name>
</gene>
<dbReference type="RefSeq" id="WP_139600207.1">
    <property type="nucleotide sequence ID" value="NZ_VDCQ01000001.1"/>
</dbReference>
<organism evidence="3 4">
    <name type="scientific">Paenibacillus hemerocallicola</name>
    <dbReference type="NCBI Taxonomy" id="1172614"/>
    <lineage>
        <taxon>Bacteria</taxon>
        <taxon>Bacillati</taxon>
        <taxon>Bacillota</taxon>
        <taxon>Bacilli</taxon>
        <taxon>Bacillales</taxon>
        <taxon>Paenibacillaceae</taxon>
        <taxon>Paenibacillus</taxon>
    </lineage>
</organism>
<protein>
    <submittedName>
        <fullName evidence="3">Uncharacterized protein</fullName>
    </submittedName>
</protein>
<proteinExistence type="predicted"/>
<comment type="caution">
    <text evidence="3">The sequence shown here is derived from an EMBL/GenBank/DDBJ whole genome shotgun (WGS) entry which is preliminary data.</text>
</comment>
<dbReference type="Proteomes" id="UP000307943">
    <property type="component" value="Unassembled WGS sequence"/>
</dbReference>
<evidence type="ECO:0000313" key="3">
    <source>
        <dbReference type="EMBL" id="TNJ68230.1"/>
    </source>
</evidence>
<feature type="transmembrane region" description="Helical" evidence="2">
    <location>
        <begin position="441"/>
        <end position="461"/>
    </location>
</feature>
<sequence>MSTINSTLRMMDAMTRPLRNITQGMQMLISTMEQMQRTAERDEKVSKMLSATKSKISSAEADIAQSIEATTKAQEAAMRAAEQEARASRAIAKEKGKAATAESDIAKSTNATSKAKEAVQRATEGAAKAQEQHNRSIQTADKSSSRLLETVKGLAATYLTIESLKRLGSATIGGAMEQQKMEDMFVARTGNEPVGRAMFQQFKAEALAAGQDVTKALQSTMSFYSMTQNTNQLSKLNNLAQRLNAFDSAGNGIEGAAFALKEAMSGDIVSLAERFNMSKADIRAFKITDFANKGDINGFITAFDKLMEKQKMGQAAFDKMLASPAKQLELLQNNMRSGFADAGTAAMKALLPLIIMLNQAAQAGKFQVFFDLLSRGLAALVNEGMWLLKVIGEIYHFFSNNWPTIEPILWGIVGAMAAWTLATRGQALAQKVMAFATGTGTFAIFAQTLATQGLAAAWATLNTAMKANVIILIISLVIGLVTWLVHLWKTNDDFAAGFMRAWNMVLNFFDQVPIFFQSVSNGIVNAFESAKVKSLKLMEDLINGVIDRMNGLIDKLNGVKGVSISSIEKVEFVATAAAQADYLKKAGEDALSAMKESAAARAAARKQNVLDMLSTRATKRATEQTTPAAPGKYDFTAWNQQADIDRIKSIGEVGKIKDKVDISSEDLRMMRELAEMKSIQNFVSLTPTVQVTTGPVGGESDIDTIVARIEDKLVTQIASSAKGVYELV</sequence>
<evidence type="ECO:0000256" key="1">
    <source>
        <dbReference type="SAM" id="MobiDB-lite"/>
    </source>
</evidence>